<name>A0A0D0CJ00_9AGAM</name>
<dbReference type="GO" id="GO:0046983">
    <property type="term" value="F:protein dimerization activity"/>
    <property type="evidence" value="ECO:0007669"/>
    <property type="project" value="InterPro"/>
</dbReference>
<dbReference type="InterPro" id="IPR008906">
    <property type="entry name" value="HATC_C_dom"/>
</dbReference>
<evidence type="ECO:0000259" key="1">
    <source>
        <dbReference type="Pfam" id="PF05699"/>
    </source>
</evidence>
<reference evidence="2 3" key="1">
    <citation type="submission" date="2014-04" db="EMBL/GenBank/DDBJ databases">
        <authorList>
            <consortium name="DOE Joint Genome Institute"/>
            <person name="Kuo A."/>
            <person name="Kohler A."/>
            <person name="Jargeat P."/>
            <person name="Nagy L.G."/>
            <person name="Floudas D."/>
            <person name="Copeland A."/>
            <person name="Barry K.W."/>
            <person name="Cichocki N."/>
            <person name="Veneault-Fourrey C."/>
            <person name="LaButti K."/>
            <person name="Lindquist E.A."/>
            <person name="Lipzen A."/>
            <person name="Lundell T."/>
            <person name="Morin E."/>
            <person name="Murat C."/>
            <person name="Sun H."/>
            <person name="Tunlid A."/>
            <person name="Henrissat B."/>
            <person name="Grigoriev I.V."/>
            <person name="Hibbett D.S."/>
            <person name="Martin F."/>
            <person name="Nordberg H.P."/>
            <person name="Cantor M.N."/>
            <person name="Hua S.X."/>
        </authorList>
    </citation>
    <scope>NUCLEOTIDE SEQUENCE [LARGE SCALE GENOMIC DNA]</scope>
    <source>
        <strain evidence="2 3">Ve08.2h10</strain>
    </source>
</reference>
<evidence type="ECO:0000313" key="3">
    <source>
        <dbReference type="Proteomes" id="UP000054538"/>
    </source>
</evidence>
<feature type="non-terminal residue" evidence="2">
    <location>
        <position position="1"/>
    </location>
</feature>
<dbReference type="EMBL" id="KN825612">
    <property type="protein sequence ID" value="KIK82717.1"/>
    <property type="molecule type" value="Genomic_DNA"/>
</dbReference>
<dbReference type="HOGENOM" id="CLU_009123_13_0_1"/>
<dbReference type="InParanoid" id="A0A0D0CJ00"/>
<dbReference type="AlphaFoldDB" id="A0A0D0CJ00"/>
<dbReference type="SUPFAM" id="SSF53098">
    <property type="entry name" value="Ribonuclease H-like"/>
    <property type="match status" value="1"/>
</dbReference>
<keyword evidence="3" id="KW-1185">Reference proteome</keyword>
<proteinExistence type="predicted"/>
<feature type="domain" description="HAT C-terminal dimerisation" evidence="1">
    <location>
        <begin position="4"/>
        <end position="71"/>
    </location>
</feature>
<dbReference type="Proteomes" id="UP000054538">
    <property type="component" value="Unassembled WGS sequence"/>
</dbReference>
<dbReference type="STRING" id="930991.A0A0D0CJ00"/>
<dbReference type="OrthoDB" id="2150907at2759"/>
<organism evidence="2 3">
    <name type="scientific">Paxillus rubicundulus Ve08.2h10</name>
    <dbReference type="NCBI Taxonomy" id="930991"/>
    <lineage>
        <taxon>Eukaryota</taxon>
        <taxon>Fungi</taxon>
        <taxon>Dikarya</taxon>
        <taxon>Basidiomycota</taxon>
        <taxon>Agaricomycotina</taxon>
        <taxon>Agaricomycetes</taxon>
        <taxon>Agaricomycetidae</taxon>
        <taxon>Boletales</taxon>
        <taxon>Paxilineae</taxon>
        <taxon>Paxillaceae</taxon>
        <taxon>Paxillus</taxon>
    </lineage>
</organism>
<protein>
    <submittedName>
        <fullName evidence="2">Unplaced genomic scaffold scaffold_790, whole genome shotgun sequence</fullName>
    </submittedName>
</protein>
<sequence>VEKFIDPLKWWMNNQVLYPNLHRMTLDYLSVPSASTVVERVLSQGRHLLHFTRNRLSLLLSRTVLCLGSWLRCDLVVHDELVDVVKALQKKRLRDGDQVDSN</sequence>
<gene>
    <name evidence="2" type="ORF">PAXRUDRAFT_153548</name>
</gene>
<evidence type="ECO:0000313" key="2">
    <source>
        <dbReference type="EMBL" id="KIK82717.1"/>
    </source>
</evidence>
<dbReference type="InterPro" id="IPR012337">
    <property type="entry name" value="RNaseH-like_sf"/>
</dbReference>
<dbReference type="Pfam" id="PF05699">
    <property type="entry name" value="Dimer_Tnp_hAT"/>
    <property type="match status" value="1"/>
</dbReference>
<accession>A0A0D0CJ00</accession>
<reference evidence="3" key="2">
    <citation type="submission" date="2015-01" db="EMBL/GenBank/DDBJ databases">
        <title>Evolutionary Origins and Diversification of the Mycorrhizal Mutualists.</title>
        <authorList>
            <consortium name="DOE Joint Genome Institute"/>
            <consortium name="Mycorrhizal Genomics Consortium"/>
            <person name="Kohler A."/>
            <person name="Kuo A."/>
            <person name="Nagy L.G."/>
            <person name="Floudas D."/>
            <person name="Copeland A."/>
            <person name="Barry K.W."/>
            <person name="Cichocki N."/>
            <person name="Veneault-Fourrey C."/>
            <person name="LaButti K."/>
            <person name="Lindquist E.A."/>
            <person name="Lipzen A."/>
            <person name="Lundell T."/>
            <person name="Morin E."/>
            <person name="Murat C."/>
            <person name="Riley R."/>
            <person name="Ohm R."/>
            <person name="Sun H."/>
            <person name="Tunlid A."/>
            <person name="Henrissat B."/>
            <person name="Grigoriev I.V."/>
            <person name="Hibbett D.S."/>
            <person name="Martin F."/>
        </authorList>
    </citation>
    <scope>NUCLEOTIDE SEQUENCE [LARGE SCALE GENOMIC DNA]</scope>
    <source>
        <strain evidence="3">Ve08.2h10</strain>
    </source>
</reference>